<protein>
    <recommendedName>
        <fullName evidence="1">Peptidase C45 hydrolase domain-containing protein</fullName>
    </recommendedName>
</protein>
<dbReference type="AlphaFoldDB" id="A0A644X9D7"/>
<gene>
    <name evidence="2" type="ORF">SDC9_57210</name>
</gene>
<proteinExistence type="predicted"/>
<dbReference type="InterPro" id="IPR029055">
    <property type="entry name" value="Ntn_hydrolases_N"/>
</dbReference>
<dbReference type="Pfam" id="PF03417">
    <property type="entry name" value="AAT"/>
    <property type="match status" value="1"/>
</dbReference>
<name>A0A644X9D7_9ZZZZ</name>
<feature type="domain" description="Peptidase C45 hydrolase" evidence="1">
    <location>
        <begin position="116"/>
        <end position="337"/>
    </location>
</feature>
<accession>A0A644X9D7</accession>
<dbReference type="InterPro" id="IPR047794">
    <property type="entry name" value="C45_proenzyme-like"/>
</dbReference>
<reference evidence="2" key="1">
    <citation type="submission" date="2019-08" db="EMBL/GenBank/DDBJ databases">
        <authorList>
            <person name="Kucharzyk K."/>
            <person name="Murdoch R.W."/>
            <person name="Higgins S."/>
            <person name="Loffler F."/>
        </authorList>
    </citation>
    <scope>NUCLEOTIDE SEQUENCE</scope>
</reference>
<dbReference type="NCBIfam" id="NF040521">
    <property type="entry name" value="C45_proenzyme"/>
    <property type="match status" value="1"/>
</dbReference>
<evidence type="ECO:0000259" key="1">
    <source>
        <dbReference type="Pfam" id="PF03417"/>
    </source>
</evidence>
<comment type="caution">
    <text evidence="2">The sequence shown here is derived from an EMBL/GenBank/DDBJ whole genome shotgun (WGS) entry which is preliminary data.</text>
</comment>
<dbReference type="Gene3D" id="3.60.60.10">
    <property type="entry name" value="Penicillin V Acylase, Chain A"/>
    <property type="match status" value="1"/>
</dbReference>
<dbReference type="PANTHER" id="PTHR34180">
    <property type="entry name" value="PEPTIDASE C45"/>
    <property type="match status" value="1"/>
</dbReference>
<organism evidence="2">
    <name type="scientific">bioreactor metagenome</name>
    <dbReference type="NCBI Taxonomy" id="1076179"/>
    <lineage>
        <taxon>unclassified sequences</taxon>
        <taxon>metagenomes</taxon>
        <taxon>ecological metagenomes</taxon>
    </lineage>
</organism>
<evidence type="ECO:0000313" key="2">
    <source>
        <dbReference type="EMBL" id="MPM10873.1"/>
    </source>
</evidence>
<dbReference type="SUPFAM" id="SSF56235">
    <property type="entry name" value="N-terminal nucleophile aminohydrolases (Ntn hydrolases)"/>
    <property type="match status" value="1"/>
</dbReference>
<dbReference type="InterPro" id="IPR005079">
    <property type="entry name" value="Peptidase_C45_hydrolase"/>
</dbReference>
<sequence>MTSLSNHKNGVERNMYHERFKGSHYEAGFKYGALLKGHGTIISDSPTFTITDELKAFAKSCLPVYREHYPEVLEEMQGMADGQGSPLENIANLLIPMYCFEPDHHCTAFAVADGTNIYLCKNSDFLVSLEKLYMNCLYALSGAYAFNGNTTAFIQIEDGMNEKGLAAALTFLYPHIRKPGLNAGMLTRYILEKCATMEEAIDALKNLPIASAQTITLADRNGKIAVVECNPAKLEVIRPEPDTHFVAAANCFHSETMKEYRTPSDVDSWRAEDRYETARNALAEHGCAYSLDFCEDVLSGKYGFICQYDRKTNADTVWSAVYDVKNRRFYRVEGNPSRRPFKADARMNF</sequence>
<dbReference type="EMBL" id="VSSQ01001752">
    <property type="protein sequence ID" value="MPM10873.1"/>
    <property type="molecule type" value="Genomic_DNA"/>
</dbReference>
<dbReference type="InterPro" id="IPR047801">
    <property type="entry name" value="Peptidase_C45"/>
</dbReference>
<dbReference type="PANTHER" id="PTHR34180:SF1">
    <property type="entry name" value="BETA-ALANYL-DOPAMINE_CARCININE HYDROLASE"/>
    <property type="match status" value="1"/>
</dbReference>
<dbReference type="Gene3D" id="1.10.10.2120">
    <property type="match status" value="1"/>
</dbReference>